<dbReference type="Gene3D" id="3.20.20.120">
    <property type="entry name" value="Enolase-like C-terminal domain"/>
    <property type="match status" value="1"/>
</dbReference>
<evidence type="ECO:0000313" key="5">
    <source>
        <dbReference type="EMBL" id="KAK3868107.1"/>
    </source>
</evidence>
<dbReference type="GO" id="GO:0016836">
    <property type="term" value="F:hydro-lyase activity"/>
    <property type="evidence" value="ECO:0007669"/>
    <property type="project" value="TreeGrafter"/>
</dbReference>
<feature type="domain" description="Mandelate racemase/muconate lactonizing enzyme C-terminal" evidence="4">
    <location>
        <begin position="35"/>
        <end position="131"/>
    </location>
</feature>
<dbReference type="InterPro" id="IPR018110">
    <property type="entry name" value="Mandel_Rmase/mucon_lact_enz_CS"/>
</dbReference>
<dbReference type="InterPro" id="IPR029065">
    <property type="entry name" value="Enolase_C-like"/>
</dbReference>
<protein>
    <recommendedName>
        <fullName evidence="4">Mandelate racemase/muconate lactonizing enzyme C-terminal domain-containing protein</fullName>
    </recommendedName>
</protein>
<dbReference type="GO" id="GO:0000287">
    <property type="term" value="F:magnesium ion binding"/>
    <property type="evidence" value="ECO:0007669"/>
    <property type="project" value="TreeGrafter"/>
</dbReference>
<dbReference type="GO" id="GO:0016052">
    <property type="term" value="P:carbohydrate catabolic process"/>
    <property type="evidence" value="ECO:0007669"/>
    <property type="project" value="TreeGrafter"/>
</dbReference>
<dbReference type="Pfam" id="PF13378">
    <property type="entry name" value="MR_MLE_C"/>
    <property type="match status" value="1"/>
</dbReference>
<organism evidence="5 6">
    <name type="scientific">Petrolisthes cinctipes</name>
    <name type="common">Flat porcelain crab</name>
    <dbReference type="NCBI Taxonomy" id="88211"/>
    <lineage>
        <taxon>Eukaryota</taxon>
        <taxon>Metazoa</taxon>
        <taxon>Ecdysozoa</taxon>
        <taxon>Arthropoda</taxon>
        <taxon>Crustacea</taxon>
        <taxon>Multicrustacea</taxon>
        <taxon>Malacostraca</taxon>
        <taxon>Eumalacostraca</taxon>
        <taxon>Eucarida</taxon>
        <taxon>Decapoda</taxon>
        <taxon>Pleocyemata</taxon>
        <taxon>Anomura</taxon>
        <taxon>Galatheoidea</taxon>
        <taxon>Porcellanidae</taxon>
        <taxon>Petrolisthes</taxon>
    </lineage>
</organism>
<accession>A0AAE1F6J5</accession>
<keyword evidence="6" id="KW-1185">Reference proteome</keyword>
<dbReference type="GO" id="GO:0009063">
    <property type="term" value="P:amino acid catabolic process"/>
    <property type="evidence" value="ECO:0007669"/>
    <property type="project" value="InterPro"/>
</dbReference>
<dbReference type="InterPro" id="IPR046945">
    <property type="entry name" value="RHMD-like"/>
</dbReference>
<evidence type="ECO:0000259" key="4">
    <source>
        <dbReference type="SMART" id="SM00922"/>
    </source>
</evidence>
<dbReference type="InterPro" id="IPR013342">
    <property type="entry name" value="Mandelate_racemase_C"/>
</dbReference>
<evidence type="ECO:0000256" key="1">
    <source>
        <dbReference type="ARBA" id="ARBA00001946"/>
    </source>
</evidence>
<dbReference type="SUPFAM" id="SSF51604">
    <property type="entry name" value="Enolase C-terminal domain-like"/>
    <property type="match status" value="1"/>
</dbReference>
<dbReference type="EMBL" id="JAWQEG010003081">
    <property type="protein sequence ID" value="KAK3868107.1"/>
    <property type="molecule type" value="Genomic_DNA"/>
</dbReference>
<keyword evidence="3" id="KW-0460">Magnesium</keyword>
<dbReference type="SMART" id="SM00922">
    <property type="entry name" value="MR_MLE"/>
    <property type="match status" value="1"/>
</dbReference>
<dbReference type="PANTHER" id="PTHR13794:SF58">
    <property type="entry name" value="MITOCHONDRIAL ENOLASE SUPERFAMILY MEMBER 1"/>
    <property type="match status" value="1"/>
</dbReference>
<evidence type="ECO:0000313" key="6">
    <source>
        <dbReference type="Proteomes" id="UP001286313"/>
    </source>
</evidence>
<name>A0AAE1F6J5_PETCI</name>
<evidence type="ECO:0000256" key="2">
    <source>
        <dbReference type="ARBA" id="ARBA00022723"/>
    </source>
</evidence>
<dbReference type="InterPro" id="IPR036849">
    <property type="entry name" value="Enolase-like_C_sf"/>
</dbReference>
<comment type="caution">
    <text evidence="5">The sequence shown here is derived from an EMBL/GenBank/DDBJ whole genome shotgun (WGS) entry which is preliminary data.</text>
</comment>
<evidence type="ECO:0000256" key="3">
    <source>
        <dbReference type="ARBA" id="ARBA00022842"/>
    </source>
</evidence>
<gene>
    <name evidence="5" type="ORF">Pcinc_026481</name>
</gene>
<proteinExistence type="predicted"/>
<reference evidence="5" key="1">
    <citation type="submission" date="2023-10" db="EMBL/GenBank/DDBJ databases">
        <title>Genome assemblies of two species of porcelain crab, Petrolisthes cinctipes and Petrolisthes manimaculis (Anomura: Porcellanidae).</title>
        <authorList>
            <person name="Angst P."/>
        </authorList>
    </citation>
    <scope>NUCLEOTIDE SEQUENCE</scope>
    <source>
        <strain evidence="5">PB745_01</strain>
        <tissue evidence="5">Gill</tissue>
    </source>
</reference>
<dbReference type="Proteomes" id="UP001286313">
    <property type="component" value="Unassembled WGS sequence"/>
</dbReference>
<sequence length="214" mass="24210">MLRDMETGKNNREERMINRGFPAYVTSAGWLGYSQEKIERLLKGFMSQGWRHFKIKVGQDLEDDKRRCKIVRDVIGEDRTLMVDANQKWSVKEAVDWMKELAPYKPRWIEEPTSPDDILGHATIAEALRPLGIKVATGEMCQNRVVFKQLLQAKAIDYCQIDACRLGGVNEVLAVYLMAKKFNGEWEWEWGTGIVSGGGLGTGIVSGGMERLGL</sequence>
<dbReference type="PANTHER" id="PTHR13794">
    <property type="entry name" value="ENOLASE SUPERFAMILY, MANDELATE RACEMASE"/>
    <property type="match status" value="1"/>
</dbReference>
<dbReference type="AlphaFoldDB" id="A0AAE1F6J5"/>
<dbReference type="PROSITE" id="PS00909">
    <property type="entry name" value="MR_MLE_2"/>
    <property type="match status" value="1"/>
</dbReference>
<comment type="cofactor">
    <cofactor evidence="1">
        <name>Mg(2+)</name>
        <dbReference type="ChEBI" id="CHEBI:18420"/>
    </cofactor>
</comment>
<keyword evidence="2" id="KW-0479">Metal-binding</keyword>